<gene>
    <name evidence="1" type="ORF">FD02_GL000664</name>
</gene>
<sequence length="294" mass="33397">MSDQGWIKVYRKITHSFVWADPNLLKLWMLLLIKASHGGNRFLFNGHEVSVSSGEFVTGSVALASEFNAGVPHDKQLSGRQLWRWVKRFENEGMLSIKSTNKYSVISIINWNNYQSDDKQLSINCQSSVNQVSTIKNAKNKDNTITSKQLADDFDKLWNLYPRKEGKKPAFAAYKRAMTRKANPATNKQIQNGIVAYCKELEAAGTDKRFVKQGSTFFSQEAWQDYTAIAEQQEAVKPKFDPDQWVLDTFSVYGSISQVLREIQDNSVPVDPERAKRLISEHLSSLGRDAISYS</sequence>
<comment type="caution">
    <text evidence="1">The sequence shown here is derived from an EMBL/GenBank/DDBJ whole genome shotgun (WGS) entry which is preliminary data.</text>
</comment>
<dbReference type="PATRIC" id="fig|1291734.4.peg.685"/>
<proteinExistence type="predicted"/>
<reference evidence="1 2" key="1">
    <citation type="journal article" date="2015" name="Genome Announc.">
        <title>Expanding the biotechnology potential of lactobacilli through comparative genomics of 213 strains and associated genera.</title>
        <authorList>
            <person name="Sun Z."/>
            <person name="Harris H.M."/>
            <person name="McCann A."/>
            <person name="Guo C."/>
            <person name="Argimon S."/>
            <person name="Zhang W."/>
            <person name="Yang X."/>
            <person name="Jeffery I.B."/>
            <person name="Cooney J.C."/>
            <person name="Kagawa T.F."/>
            <person name="Liu W."/>
            <person name="Song Y."/>
            <person name="Salvetti E."/>
            <person name="Wrobel A."/>
            <person name="Rasinkangas P."/>
            <person name="Parkhill J."/>
            <person name="Rea M.C."/>
            <person name="O'Sullivan O."/>
            <person name="Ritari J."/>
            <person name="Douillard F.P."/>
            <person name="Paul Ross R."/>
            <person name="Yang R."/>
            <person name="Briner A.E."/>
            <person name="Felis G.E."/>
            <person name="de Vos W.M."/>
            <person name="Barrangou R."/>
            <person name="Klaenhammer T.R."/>
            <person name="Caufield P.W."/>
            <person name="Cui Y."/>
            <person name="Zhang H."/>
            <person name="O'Toole P.W."/>
        </authorList>
    </citation>
    <scope>NUCLEOTIDE SEQUENCE [LARGE SCALE GENOMIC DNA]</scope>
    <source>
        <strain evidence="1 2">JCM 17158</strain>
    </source>
</reference>
<dbReference type="RefSeq" id="WP_054722356.1">
    <property type="nucleotide sequence ID" value="NZ_AZDJ01000033.1"/>
</dbReference>
<evidence type="ECO:0000313" key="2">
    <source>
        <dbReference type="Proteomes" id="UP000051804"/>
    </source>
</evidence>
<dbReference type="EMBL" id="AZDJ01000033">
    <property type="protein sequence ID" value="KRK70208.1"/>
    <property type="molecule type" value="Genomic_DNA"/>
</dbReference>
<dbReference type="OrthoDB" id="1258529at2"/>
<dbReference type="AlphaFoldDB" id="A0A0R1JG03"/>
<protein>
    <submittedName>
        <fullName evidence="1">Replication protein</fullName>
    </submittedName>
</protein>
<keyword evidence="2" id="KW-1185">Reference proteome</keyword>
<dbReference type="Proteomes" id="UP000051804">
    <property type="component" value="Unassembled WGS sequence"/>
</dbReference>
<organism evidence="1 2">
    <name type="scientific">Lacticaseibacillus nasuensis JCM 17158</name>
    <dbReference type="NCBI Taxonomy" id="1291734"/>
    <lineage>
        <taxon>Bacteria</taxon>
        <taxon>Bacillati</taxon>
        <taxon>Bacillota</taxon>
        <taxon>Bacilli</taxon>
        <taxon>Lactobacillales</taxon>
        <taxon>Lactobacillaceae</taxon>
        <taxon>Lacticaseibacillus</taxon>
    </lineage>
</organism>
<name>A0A0R1JG03_9LACO</name>
<dbReference type="STRING" id="1291734.FD02_GL000664"/>
<accession>A0A0R1JG03</accession>
<evidence type="ECO:0000313" key="1">
    <source>
        <dbReference type="EMBL" id="KRK70208.1"/>
    </source>
</evidence>